<organism evidence="3 4">
    <name type="scientific">Geobacter soli</name>
    <dbReference type="NCBI Taxonomy" id="1510391"/>
    <lineage>
        <taxon>Bacteria</taxon>
        <taxon>Pseudomonadati</taxon>
        <taxon>Thermodesulfobacteriota</taxon>
        <taxon>Desulfuromonadia</taxon>
        <taxon>Geobacterales</taxon>
        <taxon>Geobacteraceae</taxon>
        <taxon>Geobacter</taxon>
    </lineage>
</organism>
<dbReference type="Gene3D" id="3.30.700.10">
    <property type="entry name" value="Glycoprotein, Type 4 Pilin"/>
    <property type="match status" value="1"/>
</dbReference>
<dbReference type="GO" id="GO:0015628">
    <property type="term" value="P:protein secretion by the type II secretion system"/>
    <property type="evidence" value="ECO:0007669"/>
    <property type="project" value="InterPro"/>
</dbReference>
<evidence type="ECO:0000313" key="3">
    <source>
        <dbReference type="EMBL" id="KIE44158.1"/>
    </source>
</evidence>
<keyword evidence="2" id="KW-1133">Transmembrane helix</keyword>
<keyword evidence="2" id="KW-0472">Membrane</keyword>
<sequence>MRIGRRFRGDSRGLSLIELVFTVAILGILAMAVVPFTQMAAKRTKEIELRRDLRVIRTAIDDYKKDYDKAIKDKKILDVANRSGYPESFEKLIEGEDFGGLYAYKKKYLRRIPVDPFHSPEAGEPPMWGMRSSVDDPESDIWGGEDLYDVYSLSDGIAIDGSKYKDW</sequence>
<dbReference type="PRINTS" id="PR00813">
    <property type="entry name" value="BCTERIALGSPG"/>
</dbReference>
<dbReference type="InterPro" id="IPR012902">
    <property type="entry name" value="N_methyl_site"/>
</dbReference>
<evidence type="ECO:0000313" key="4">
    <source>
        <dbReference type="Proteomes" id="UP000031433"/>
    </source>
</evidence>
<keyword evidence="2" id="KW-0812">Transmembrane</keyword>
<proteinExistence type="predicted"/>
<dbReference type="NCBIfam" id="TIGR02532">
    <property type="entry name" value="IV_pilin_GFxxxE"/>
    <property type="match status" value="1"/>
</dbReference>
<comment type="caution">
    <text evidence="3">The sequence shown here is derived from an EMBL/GenBank/DDBJ whole genome shotgun (WGS) entry which is preliminary data.</text>
</comment>
<dbReference type="InterPro" id="IPR045584">
    <property type="entry name" value="Pilin-like"/>
</dbReference>
<name>A0A0C1TXS8_9BACT</name>
<dbReference type="InterPro" id="IPR000983">
    <property type="entry name" value="Bac_GSPG_pilin"/>
</dbReference>
<reference evidence="3 4" key="1">
    <citation type="submission" date="2015-01" db="EMBL/GenBank/DDBJ databases">
        <title>Genome sequence of the anaerobic bacterium Geobacter soli GSS01, a dissimilatory Fe(III) reducer from soil.</title>
        <authorList>
            <person name="Yang G."/>
            <person name="Zhou S."/>
        </authorList>
    </citation>
    <scope>NUCLEOTIDE SEQUENCE [LARGE SCALE GENOMIC DNA]</scope>
    <source>
        <strain evidence="3 4">GSS01</strain>
    </source>
</reference>
<gene>
    <name evidence="3" type="ORF">SE37_05810</name>
</gene>
<dbReference type="GO" id="GO:0015627">
    <property type="term" value="C:type II protein secretion system complex"/>
    <property type="evidence" value="ECO:0007669"/>
    <property type="project" value="InterPro"/>
</dbReference>
<feature type="transmembrane region" description="Helical" evidence="2">
    <location>
        <begin position="20"/>
        <end position="41"/>
    </location>
</feature>
<keyword evidence="4" id="KW-1185">Reference proteome</keyword>
<protein>
    <submittedName>
        <fullName evidence="3">General secretion pathway protein GspG</fullName>
    </submittedName>
</protein>
<evidence type="ECO:0000256" key="2">
    <source>
        <dbReference type="SAM" id="Phobius"/>
    </source>
</evidence>
<dbReference type="AlphaFoldDB" id="A0A0C1TXS8"/>
<dbReference type="Proteomes" id="UP000031433">
    <property type="component" value="Unassembled WGS sequence"/>
</dbReference>
<accession>A0A0C1TXS8</accession>
<dbReference type="PROSITE" id="PS00409">
    <property type="entry name" value="PROKAR_NTER_METHYL"/>
    <property type="match status" value="1"/>
</dbReference>
<evidence type="ECO:0000256" key="1">
    <source>
        <dbReference type="ARBA" id="ARBA00022481"/>
    </source>
</evidence>
<keyword evidence="1" id="KW-0488">Methylation</keyword>
<dbReference type="SUPFAM" id="SSF54523">
    <property type="entry name" value="Pili subunits"/>
    <property type="match status" value="1"/>
</dbReference>
<dbReference type="EMBL" id="JXBL01000001">
    <property type="protein sequence ID" value="KIE44158.1"/>
    <property type="molecule type" value="Genomic_DNA"/>
</dbReference>
<dbReference type="Pfam" id="PF07963">
    <property type="entry name" value="N_methyl"/>
    <property type="match status" value="1"/>
</dbReference>